<evidence type="ECO:0000313" key="3">
    <source>
        <dbReference type="EMBL" id="MDM4016645.1"/>
    </source>
</evidence>
<evidence type="ECO:0000256" key="2">
    <source>
        <dbReference type="SAM" id="Phobius"/>
    </source>
</evidence>
<evidence type="ECO:0000313" key="4">
    <source>
        <dbReference type="Proteomes" id="UP001239462"/>
    </source>
</evidence>
<dbReference type="RefSeq" id="WP_289164288.1">
    <property type="nucleotide sequence ID" value="NZ_JASZZN010000009.1"/>
</dbReference>
<proteinExistence type="predicted"/>
<keyword evidence="2" id="KW-1133">Transmembrane helix</keyword>
<gene>
    <name evidence="3" type="ORF">QTN89_14460</name>
</gene>
<dbReference type="Proteomes" id="UP001239462">
    <property type="component" value="Unassembled WGS sequence"/>
</dbReference>
<comment type="caution">
    <text evidence="3">The sequence shown here is derived from an EMBL/GenBank/DDBJ whole genome shotgun (WGS) entry which is preliminary data.</text>
</comment>
<keyword evidence="4" id="KW-1185">Reference proteome</keyword>
<feature type="region of interest" description="Disordered" evidence="1">
    <location>
        <begin position="73"/>
        <end position="143"/>
    </location>
</feature>
<keyword evidence="2" id="KW-0472">Membrane</keyword>
<feature type="compositionally biased region" description="Basic and acidic residues" evidence="1">
    <location>
        <begin position="95"/>
        <end position="105"/>
    </location>
</feature>
<organism evidence="3 4">
    <name type="scientific">Roseiconus lacunae</name>
    <dbReference type="NCBI Taxonomy" id="2605694"/>
    <lineage>
        <taxon>Bacteria</taxon>
        <taxon>Pseudomonadati</taxon>
        <taxon>Planctomycetota</taxon>
        <taxon>Planctomycetia</taxon>
        <taxon>Pirellulales</taxon>
        <taxon>Pirellulaceae</taxon>
        <taxon>Roseiconus</taxon>
    </lineage>
</organism>
<feature type="compositionally biased region" description="Polar residues" evidence="1">
    <location>
        <begin position="106"/>
        <end position="123"/>
    </location>
</feature>
<evidence type="ECO:0000256" key="1">
    <source>
        <dbReference type="SAM" id="MobiDB-lite"/>
    </source>
</evidence>
<keyword evidence="2" id="KW-0812">Transmembrane</keyword>
<protein>
    <recommendedName>
        <fullName evidence="5">DUF3035 domain-containing protein</fullName>
    </recommendedName>
</protein>
<feature type="transmembrane region" description="Helical" evidence="2">
    <location>
        <begin position="26"/>
        <end position="47"/>
    </location>
</feature>
<reference evidence="3 4" key="1">
    <citation type="submission" date="2023-06" db="EMBL/GenBank/DDBJ databases">
        <title>Roseiconus lacunae JC819 isolated from Gulf of Mannar region, Tamil Nadu.</title>
        <authorList>
            <person name="Pk S."/>
            <person name="Ch S."/>
            <person name="Ch V.R."/>
        </authorList>
    </citation>
    <scope>NUCLEOTIDE SEQUENCE [LARGE SCALE GENOMIC DNA]</scope>
    <source>
        <strain evidence="3 4">JC819</strain>
    </source>
</reference>
<accession>A0ABT7PJK1</accession>
<sequence>MSVAGETNLQRESIGRRTMFFVNQRSANSIPAAITTVIVVAICVMTFGGCRLCCDREDAAFAAYGGAWQRLDRNSGRVGSLNDPAGAKVGSLESKTVDLGEEDSRSQIIPPQQGGQDRPSSSPQDEEPETIIPKFEEETDEEFQDRLKRFREEQLNAQVIPGQPSPPAFR</sequence>
<evidence type="ECO:0008006" key="5">
    <source>
        <dbReference type="Google" id="ProtNLM"/>
    </source>
</evidence>
<name>A0ABT7PJK1_9BACT</name>
<dbReference type="EMBL" id="JASZZN010000009">
    <property type="protein sequence ID" value="MDM4016645.1"/>
    <property type="molecule type" value="Genomic_DNA"/>
</dbReference>